<dbReference type="PANTHER" id="PTHR38445">
    <property type="entry name" value="HTH-TYPE TRANSCRIPTIONAL REPRESSOR YTRA"/>
    <property type="match status" value="1"/>
</dbReference>
<dbReference type="InterPro" id="IPR036388">
    <property type="entry name" value="WH-like_DNA-bd_sf"/>
</dbReference>
<feature type="domain" description="HTH gntR-type" evidence="5">
    <location>
        <begin position="112"/>
        <end position="180"/>
    </location>
</feature>
<proteinExistence type="predicted"/>
<organism evidence="6 7">
    <name type="scientific">Rubripirellula amarantea</name>
    <dbReference type="NCBI Taxonomy" id="2527999"/>
    <lineage>
        <taxon>Bacteria</taxon>
        <taxon>Pseudomonadati</taxon>
        <taxon>Planctomycetota</taxon>
        <taxon>Planctomycetia</taxon>
        <taxon>Pirellulales</taxon>
        <taxon>Pirellulaceae</taxon>
        <taxon>Rubripirellula</taxon>
    </lineage>
</organism>
<evidence type="ECO:0000256" key="3">
    <source>
        <dbReference type="ARBA" id="ARBA00023163"/>
    </source>
</evidence>
<sequence>MIQHRRVSWQSRSHKSGGLEDGRGRQDALRLGSFSLASVQHRKETASQTYSVANTLCHELQKSYSDFKNDAVEDLYRKKLDTAPSIAYCTTYRSTVVRLVLLKIQIITGGKVPIYRQIVDQIRSSIGARSLDVGDPLPSVRSLATELVVNPNTVAKAYSALVQDGVIESQQGRGYFVAQRREIYTRKERNRRLEEAIGPFLAEAVTLGFDENEIVSEIRKHFQKLAQR</sequence>
<dbReference type="CDD" id="cd07377">
    <property type="entry name" value="WHTH_GntR"/>
    <property type="match status" value="1"/>
</dbReference>
<feature type="region of interest" description="Disordered" evidence="4">
    <location>
        <begin position="1"/>
        <end position="24"/>
    </location>
</feature>
<keyword evidence="7" id="KW-1185">Reference proteome</keyword>
<reference evidence="6 7" key="1">
    <citation type="submission" date="2019-02" db="EMBL/GenBank/DDBJ databases">
        <title>Deep-cultivation of Planctomycetes and their phenomic and genomic characterization uncovers novel biology.</title>
        <authorList>
            <person name="Wiegand S."/>
            <person name="Jogler M."/>
            <person name="Boedeker C."/>
            <person name="Pinto D."/>
            <person name="Vollmers J."/>
            <person name="Rivas-Marin E."/>
            <person name="Kohn T."/>
            <person name="Peeters S.H."/>
            <person name="Heuer A."/>
            <person name="Rast P."/>
            <person name="Oberbeckmann S."/>
            <person name="Bunk B."/>
            <person name="Jeske O."/>
            <person name="Meyerdierks A."/>
            <person name="Storesund J.E."/>
            <person name="Kallscheuer N."/>
            <person name="Luecker S."/>
            <person name="Lage O.M."/>
            <person name="Pohl T."/>
            <person name="Merkel B.J."/>
            <person name="Hornburger P."/>
            <person name="Mueller R.-W."/>
            <person name="Bruemmer F."/>
            <person name="Labrenz M."/>
            <person name="Spormann A.M."/>
            <person name="Op Den Camp H."/>
            <person name="Overmann J."/>
            <person name="Amann R."/>
            <person name="Jetten M.S.M."/>
            <person name="Mascher T."/>
            <person name="Medema M.H."/>
            <person name="Devos D.P."/>
            <person name="Kaster A.-K."/>
            <person name="Ovreas L."/>
            <person name="Rohde M."/>
            <person name="Galperin M.Y."/>
            <person name="Jogler C."/>
        </authorList>
    </citation>
    <scope>NUCLEOTIDE SEQUENCE [LARGE SCALE GENOMIC DNA]</scope>
    <source>
        <strain evidence="6 7">Pla22</strain>
    </source>
</reference>
<evidence type="ECO:0000313" key="6">
    <source>
        <dbReference type="EMBL" id="TWT55022.1"/>
    </source>
</evidence>
<dbReference type="InterPro" id="IPR000524">
    <property type="entry name" value="Tscrpt_reg_HTH_GntR"/>
</dbReference>
<dbReference type="AlphaFoldDB" id="A0A5C5WYQ5"/>
<dbReference type="SMART" id="SM00345">
    <property type="entry name" value="HTH_GNTR"/>
    <property type="match status" value="1"/>
</dbReference>
<dbReference type="Pfam" id="PF00392">
    <property type="entry name" value="GntR"/>
    <property type="match status" value="1"/>
</dbReference>
<evidence type="ECO:0000256" key="4">
    <source>
        <dbReference type="SAM" id="MobiDB-lite"/>
    </source>
</evidence>
<dbReference type="EMBL" id="SJPI01000001">
    <property type="protein sequence ID" value="TWT55022.1"/>
    <property type="molecule type" value="Genomic_DNA"/>
</dbReference>
<keyword evidence="1" id="KW-0805">Transcription regulation</keyword>
<name>A0A5C5WYQ5_9BACT</name>
<dbReference type="PANTHER" id="PTHR38445:SF9">
    <property type="entry name" value="HTH-TYPE TRANSCRIPTIONAL REPRESSOR YTRA"/>
    <property type="match status" value="1"/>
</dbReference>
<evidence type="ECO:0000259" key="5">
    <source>
        <dbReference type="PROSITE" id="PS50949"/>
    </source>
</evidence>
<gene>
    <name evidence="6" type="primary">ytrA_2</name>
    <name evidence="6" type="ORF">Pla22_26760</name>
</gene>
<dbReference type="PROSITE" id="PS50949">
    <property type="entry name" value="HTH_GNTR"/>
    <property type="match status" value="1"/>
</dbReference>
<keyword evidence="2" id="KW-0238">DNA-binding</keyword>
<comment type="caution">
    <text evidence="6">The sequence shown here is derived from an EMBL/GenBank/DDBJ whole genome shotgun (WGS) entry which is preliminary data.</text>
</comment>
<evidence type="ECO:0000313" key="7">
    <source>
        <dbReference type="Proteomes" id="UP000316598"/>
    </source>
</evidence>
<dbReference type="InterPro" id="IPR036390">
    <property type="entry name" value="WH_DNA-bd_sf"/>
</dbReference>
<dbReference type="Proteomes" id="UP000316598">
    <property type="component" value="Unassembled WGS sequence"/>
</dbReference>
<evidence type="ECO:0000256" key="2">
    <source>
        <dbReference type="ARBA" id="ARBA00023125"/>
    </source>
</evidence>
<evidence type="ECO:0000256" key="1">
    <source>
        <dbReference type="ARBA" id="ARBA00023015"/>
    </source>
</evidence>
<feature type="compositionally biased region" description="Basic residues" evidence="4">
    <location>
        <begin position="1"/>
        <end position="15"/>
    </location>
</feature>
<dbReference type="Gene3D" id="1.10.10.10">
    <property type="entry name" value="Winged helix-like DNA-binding domain superfamily/Winged helix DNA-binding domain"/>
    <property type="match status" value="1"/>
</dbReference>
<keyword evidence="3" id="KW-0804">Transcription</keyword>
<dbReference type="GO" id="GO:0003677">
    <property type="term" value="F:DNA binding"/>
    <property type="evidence" value="ECO:0007669"/>
    <property type="project" value="UniProtKB-KW"/>
</dbReference>
<protein>
    <submittedName>
        <fullName evidence="6">HTH-type transcriptional repressor YtrA</fullName>
    </submittedName>
</protein>
<dbReference type="GO" id="GO:0003700">
    <property type="term" value="F:DNA-binding transcription factor activity"/>
    <property type="evidence" value="ECO:0007669"/>
    <property type="project" value="InterPro"/>
</dbReference>
<accession>A0A5C5WYQ5</accession>
<dbReference type="SUPFAM" id="SSF46785">
    <property type="entry name" value="Winged helix' DNA-binding domain"/>
    <property type="match status" value="1"/>
</dbReference>